<evidence type="ECO:0000313" key="1">
    <source>
        <dbReference type="EMBL" id="MDA7424658.1"/>
    </source>
</evidence>
<sequence length="82" mass="9047">MKSSPLCSRDEGREIFFTATDGQRKFRLTVSRAMLDAILGNHASEPDRKAWVKTRKTEILALIEGHAEADTGLSSVAVEEIS</sequence>
<dbReference type="Proteomes" id="UP001210720">
    <property type="component" value="Unassembled WGS sequence"/>
</dbReference>
<name>A0ABT4XRT4_9RHOB</name>
<evidence type="ECO:0000313" key="2">
    <source>
        <dbReference type="Proteomes" id="UP001210720"/>
    </source>
</evidence>
<dbReference type="RefSeq" id="WP_271432007.1">
    <property type="nucleotide sequence ID" value="NZ_JAQIOY010000002.1"/>
</dbReference>
<dbReference type="EMBL" id="JAQIOY010000002">
    <property type="protein sequence ID" value="MDA7424658.1"/>
    <property type="molecule type" value="Genomic_DNA"/>
</dbReference>
<reference evidence="1 2" key="1">
    <citation type="submission" date="2023-01" db="EMBL/GenBank/DDBJ databases">
        <title>Thalassococcus onchidii sp. nov., isolated from a marine invertebrate from the South China Sea.</title>
        <authorList>
            <person name="Xu S."/>
            <person name="Liu Z."/>
            <person name="Xu Y."/>
        </authorList>
    </citation>
    <scope>NUCLEOTIDE SEQUENCE [LARGE SCALE GENOMIC DNA]</scope>
    <source>
        <strain evidence="1 2">KCTC 32084</strain>
    </source>
</reference>
<accession>A0ABT4XRT4</accession>
<protein>
    <submittedName>
        <fullName evidence="1">Uncharacterized protein</fullName>
    </submittedName>
</protein>
<proteinExistence type="predicted"/>
<keyword evidence="2" id="KW-1185">Reference proteome</keyword>
<gene>
    <name evidence="1" type="ORF">PFY00_07980</name>
</gene>
<comment type="caution">
    <text evidence="1">The sequence shown here is derived from an EMBL/GenBank/DDBJ whole genome shotgun (WGS) entry which is preliminary data.</text>
</comment>
<organism evidence="1 2">
    <name type="scientific">Thalassococcus lentus</name>
    <dbReference type="NCBI Taxonomy" id="1210524"/>
    <lineage>
        <taxon>Bacteria</taxon>
        <taxon>Pseudomonadati</taxon>
        <taxon>Pseudomonadota</taxon>
        <taxon>Alphaproteobacteria</taxon>
        <taxon>Rhodobacterales</taxon>
        <taxon>Roseobacteraceae</taxon>
        <taxon>Thalassococcus</taxon>
    </lineage>
</organism>